<keyword evidence="5" id="KW-1185">Reference proteome</keyword>
<reference evidence="4 5" key="1">
    <citation type="submission" date="2023-01" db="EMBL/GenBank/DDBJ databases">
        <title>Analysis of 21 Apiospora genomes using comparative genomics revels a genus with tremendous synthesis potential of carbohydrate active enzymes and secondary metabolites.</title>
        <authorList>
            <person name="Sorensen T."/>
        </authorList>
    </citation>
    <scope>NUCLEOTIDE SEQUENCE [LARGE SCALE GENOMIC DNA]</scope>
    <source>
        <strain evidence="4 5">CBS 114990</strain>
    </source>
</reference>
<gene>
    <name evidence="4" type="ORF">PG997_000259</name>
</gene>
<evidence type="ECO:0000313" key="5">
    <source>
        <dbReference type="Proteomes" id="UP001433268"/>
    </source>
</evidence>
<dbReference type="InterPro" id="IPR053214">
    <property type="entry name" value="LysM12-like"/>
</dbReference>
<feature type="region of interest" description="Disordered" evidence="3">
    <location>
        <begin position="89"/>
        <end position="120"/>
    </location>
</feature>
<dbReference type="RefSeq" id="XP_066674347.1">
    <property type="nucleotide sequence ID" value="XM_066804574.1"/>
</dbReference>
<dbReference type="PANTHER" id="PTHR47700:SF1">
    <property type="entry name" value="CHITINASE"/>
    <property type="match status" value="1"/>
</dbReference>
<proteinExistence type="predicted"/>
<dbReference type="GeneID" id="92037634"/>
<dbReference type="Proteomes" id="UP001433268">
    <property type="component" value="Unassembled WGS sequence"/>
</dbReference>
<evidence type="ECO:0000313" key="4">
    <source>
        <dbReference type="EMBL" id="KAK8093574.1"/>
    </source>
</evidence>
<dbReference type="PANTHER" id="PTHR47700">
    <property type="entry name" value="V CHITINASE, PUTATIVE (AFU_ORTHOLOGUE AFUA_6G13720)-RELATED"/>
    <property type="match status" value="1"/>
</dbReference>
<protein>
    <submittedName>
        <fullName evidence="4">Uncharacterized protein</fullName>
    </submittedName>
</protein>
<dbReference type="EMBL" id="JAQQWN010000002">
    <property type="protein sequence ID" value="KAK8093574.1"/>
    <property type="molecule type" value="Genomic_DNA"/>
</dbReference>
<accession>A0ABR1XAF3</accession>
<dbReference type="SUPFAM" id="SSF51445">
    <property type="entry name" value="(Trans)glycosidases"/>
    <property type="match status" value="1"/>
</dbReference>
<feature type="compositionally biased region" description="Basic and acidic residues" evidence="3">
    <location>
        <begin position="93"/>
        <end position="103"/>
    </location>
</feature>
<evidence type="ECO:0000256" key="1">
    <source>
        <dbReference type="ARBA" id="ARBA00022669"/>
    </source>
</evidence>
<dbReference type="InterPro" id="IPR017853">
    <property type="entry name" value="GH"/>
</dbReference>
<keyword evidence="2" id="KW-0843">Virulence</keyword>
<comment type="caution">
    <text evidence="4">The sequence shown here is derived from an EMBL/GenBank/DDBJ whole genome shotgun (WGS) entry which is preliminary data.</text>
</comment>
<name>A0ABR1XAF3_9PEZI</name>
<dbReference type="Gene3D" id="3.20.20.80">
    <property type="entry name" value="Glycosidases"/>
    <property type="match status" value="1"/>
</dbReference>
<keyword evidence="1" id="KW-0147">Chitin-binding</keyword>
<evidence type="ECO:0000256" key="2">
    <source>
        <dbReference type="ARBA" id="ARBA00023026"/>
    </source>
</evidence>
<organism evidence="4 5">
    <name type="scientific">Apiospora hydei</name>
    <dbReference type="NCBI Taxonomy" id="1337664"/>
    <lineage>
        <taxon>Eukaryota</taxon>
        <taxon>Fungi</taxon>
        <taxon>Dikarya</taxon>
        <taxon>Ascomycota</taxon>
        <taxon>Pezizomycotina</taxon>
        <taxon>Sordariomycetes</taxon>
        <taxon>Xylariomycetidae</taxon>
        <taxon>Amphisphaeriales</taxon>
        <taxon>Apiosporaceae</taxon>
        <taxon>Apiospora</taxon>
    </lineage>
</organism>
<evidence type="ECO:0000256" key="3">
    <source>
        <dbReference type="SAM" id="MobiDB-lite"/>
    </source>
</evidence>
<sequence length="120" mass="13570">MNDCSILARCSLPVRIYRPSQPARTTVETYLVFLVILKNLLPGKSIPIAAPSSYWYLKQYPIKGIAKVVDYIRPDPFVYLKRTLDTLHQAQKGRQDENQDGHPEGVPLEARGLRYGDPTG</sequence>